<evidence type="ECO:0000313" key="3">
    <source>
        <dbReference type="Proteomes" id="UP000694867"/>
    </source>
</evidence>
<dbReference type="GO" id="GO:0019005">
    <property type="term" value="C:SCF ubiquitin ligase complex"/>
    <property type="evidence" value="ECO:0007669"/>
    <property type="project" value="TreeGrafter"/>
</dbReference>
<dbReference type="SMART" id="SM00367">
    <property type="entry name" value="LRR_CC"/>
    <property type="match status" value="5"/>
</dbReference>
<dbReference type="InterPro" id="IPR006553">
    <property type="entry name" value="Leu-rich_rpt_Cys-con_subtyp"/>
</dbReference>
<dbReference type="Pfam" id="PF12937">
    <property type="entry name" value="F-box-like"/>
    <property type="match status" value="1"/>
</dbReference>
<dbReference type="PANTHER" id="PTHR13318:SF95">
    <property type="entry name" value="F-BOX PROTEIN YLR352W"/>
    <property type="match status" value="1"/>
</dbReference>
<reference evidence="4" key="1">
    <citation type="submission" date="2025-08" db="UniProtKB">
        <authorList>
            <consortium name="RefSeq"/>
        </authorList>
    </citation>
    <scope>IDENTIFICATION</scope>
</reference>
<dbReference type="SUPFAM" id="SSF52047">
    <property type="entry name" value="RNI-like"/>
    <property type="match status" value="2"/>
</dbReference>
<proteinExistence type="predicted"/>
<dbReference type="KEGG" id="goe:100897607"/>
<evidence type="ECO:0000256" key="1">
    <source>
        <dbReference type="ARBA" id="ARBA00022786"/>
    </source>
</evidence>
<dbReference type="InterPro" id="IPR036047">
    <property type="entry name" value="F-box-like_dom_sf"/>
</dbReference>
<sequence>MNGLPNELLKQMLLNLDPMDRMNCAATCRLWADAVASSSMLEDIKVVINGISFHEAVPSLMQSKREYTKLEIRRANLTELDSCFWTKMCKNLRKLVLDQCLWTDEVFYSILVQCTEVESFEFGDFALIDSVSFELPEEIPLQELRDKLRKARHLKLRVPMSESTLDIFLKLMPELTSLSLDEIPGEGDFAFRSLVPCFTRAEQRFTKLSFCIENVEDQTMKGLIESYAECLQELRLVPCFEYYETLNAIQDCTRLRRLHLGQCAILQDPKLERIILNNPDLEVLVCDNSHQLEKIGLREIHRLRKLRHLCLSFAKRIPSSSLCNIGRLPNLQHLDLRKTHSDLRFFQSIACLRELRVLKVGSTDFTSDCFSIIVENFEKLETLFFSKSDMLSDEDGIKLHLLRNLKDLRFAPGPATTDRTFEDGLGSPYMMRLHLTGCALTDFGLEKIAEHHGHLRELTLFKCNQITDAGIAVLLRRQPYLRKLVLMSNRFLTENSIRILLDVCPRLKELEVRCMSDGMNFMLRDKRPQLDLREAHRRPRYL</sequence>
<protein>
    <submittedName>
        <fullName evidence="4">Uncharacterized protein LOC100897607</fullName>
    </submittedName>
</protein>
<dbReference type="Pfam" id="PF25372">
    <property type="entry name" value="DUF7885"/>
    <property type="match status" value="1"/>
</dbReference>
<dbReference type="RefSeq" id="XP_003746821.1">
    <property type="nucleotide sequence ID" value="XM_003746773.1"/>
</dbReference>
<keyword evidence="3" id="KW-1185">Reference proteome</keyword>
<dbReference type="Gene3D" id="3.80.10.10">
    <property type="entry name" value="Ribonuclease Inhibitor"/>
    <property type="match status" value="2"/>
</dbReference>
<dbReference type="InterPro" id="IPR057207">
    <property type="entry name" value="FBXL15_LRR"/>
</dbReference>
<dbReference type="SUPFAM" id="SSF81383">
    <property type="entry name" value="F-box domain"/>
    <property type="match status" value="1"/>
</dbReference>
<dbReference type="GeneID" id="100897607"/>
<dbReference type="PANTHER" id="PTHR13318">
    <property type="entry name" value="PARTNER OF PAIRED, ISOFORM B-RELATED"/>
    <property type="match status" value="1"/>
</dbReference>
<dbReference type="InterPro" id="IPR032675">
    <property type="entry name" value="LRR_dom_sf"/>
</dbReference>
<name>A0AAJ6QX02_9ACAR</name>
<gene>
    <name evidence="4" type="primary">LOC100897607</name>
</gene>
<dbReference type="Proteomes" id="UP000694867">
    <property type="component" value="Unplaced"/>
</dbReference>
<dbReference type="AlphaFoldDB" id="A0AAJ6QX02"/>
<keyword evidence="1" id="KW-0833">Ubl conjugation pathway</keyword>
<evidence type="ECO:0000313" key="4">
    <source>
        <dbReference type="RefSeq" id="XP_003746821.1"/>
    </source>
</evidence>
<dbReference type="SMART" id="SM00256">
    <property type="entry name" value="FBOX"/>
    <property type="match status" value="1"/>
</dbReference>
<dbReference type="InterPro" id="IPR001810">
    <property type="entry name" value="F-box_dom"/>
</dbReference>
<dbReference type="PROSITE" id="PS50181">
    <property type="entry name" value="FBOX"/>
    <property type="match status" value="1"/>
</dbReference>
<accession>A0AAJ6QX02</accession>
<evidence type="ECO:0000259" key="2">
    <source>
        <dbReference type="PROSITE" id="PS50181"/>
    </source>
</evidence>
<organism evidence="3 4">
    <name type="scientific">Galendromus occidentalis</name>
    <name type="common">western predatory mite</name>
    <dbReference type="NCBI Taxonomy" id="34638"/>
    <lineage>
        <taxon>Eukaryota</taxon>
        <taxon>Metazoa</taxon>
        <taxon>Ecdysozoa</taxon>
        <taxon>Arthropoda</taxon>
        <taxon>Chelicerata</taxon>
        <taxon>Arachnida</taxon>
        <taxon>Acari</taxon>
        <taxon>Parasitiformes</taxon>
        <taxon>Mesostigmata</taxon>
        <taxon>Gamasina</taxon>
        <taxon>Phytoseioidea</taxon>
        <taxon>Phytoseiidae</taxon>
        <taxon>Typhlodrominae</taxon>
        <taxon>Galendromus</taxon>
    </lineage>
</organism>
<dbReference type="GO" id="GO:0031146">
    <property type="term" value="P:SCF-dependent proteasomal ubiquitin-dependent protein catabolic process"/>
    <property type="evidence" value="ECO:0007669"/>
    <property type="project" value="TreeGrafter"/>
</dbReference>
<feature type="domain" description="F-box" evidence="2">
    <location>
        <begin position="1"/>
        <end position="44"/>
    </location>
</feature>